<proteinExistence type="predicted"/>
<feature type="domain" description="HTH marR-type" evidence="1">
    <location>
        <begin position="1"/>
        <end position="155"/>
    </location>
</feature>
<keyword evidence="3" id="KW-1185">Reference proteome</keyword>
<sequence length="171" mass="18998">MTQAWRRERPDLNLDPFIVAAAIKQIDTSMEAAFRDLSQAGYSIGPSDLRILLALRRNGPDGAMRPTDLFQSLFITSGAVTKQVDRLIRSKLVSRKVDPAYKRGRIIYLTDEGRRVADEAIGLICSPDTAFGRVVDSMSTDELAQGMDFLYKLLAYFENVEGLPPVENAAD</sequence>
<dbReference type="OrthoDB" id="9814496at2"/>
<dbReference type="AlphaFoldDB" id="A3VA36"/>
<dbReference type="InterPro" id="IPR039422">
    <property type="entry name" value="MarR/SlyA-like"/>
</dbReference>
<dbReference type="PANTHER" id="PTHR33164:SF43">
    <property type="entry name" value="HTH-TYPE TRANSCRIPTIONAL REPRESSOR YETL"/>
    <property type="match status" value="1"/>
</dbReference>
<organism evidence="2 3">
    <name type="scientific">Maritimibacter alkaliphilus HTCC2654</name>
    <dbReference type="NCBI Taxonomy" id="314271"/>
    <lineage>
        <taxon>Bacteria</taxon>
        <taxon>Pseudomonadati</taxon>
        <taxon>Pseudomonadota</taxon>
        <taxon>Alphaproteobacteria</taxon>
        <taxon>Rhodobacterales</taxon>
        <taxon>Roseobacteraceae</taxon>
        <taxon>Maritimibacter</taxon>
    </lineage>
</organism>
<dbReference type="InterPro" id="IPR036388">
    <property type="entry name" value="WH-like_DNA-bd_sf"/>
</dbReference>
<protein>
    <submittedName>
        <fullName evidence="2">Putative MarR-family transcriptional regulator</fullName>
    </submittedName>
</protein>
<accession>A3VA36</accession>
<dbReference type="InterPro" id="IPR036390">
    <property type="entry name" value="WH_DNA-bd_sf"/>
</dbReference>
<evidence type="ECO:0000259" key="1">
    <source>
        <dbReference type="PROSITE" id="PS50995"/>
    </source>
</evidence>
<evidence type="ECO:0000313" key="3">
    <source>
        <dbReference type="Proteomes" id="UP000002931"/>
    </source>
</evidence>
<dbReference type="Pfam" id="PF12802">
    <property type="entry name" value="MarR_2"/>
    <property type="match status" value="1"/>
</dbReference>
<dbReference type="SUPFAM" id="SSF46785">
    <property type="entry name" value="Winged helix' DNA-binding domain"/>
    <property type="match status" value="1"/>
</dbReference>
<dbReference type="PROSITE" id="PS50995">
    <property type="entry name" value="HTH_MARR_2"/>
    <property type="match status" value="1"/>
</dbReference>
<dbReference type="Proteomes" id="UP000002931">
    <property type="component" value="Unassembled WGS sequence"/>
</dbReference>
<dbReference type="PANTHER" id="PTHR33164">
    <property type="entry name" value="TRANSCRIPTIONAL REGULATOR, MARR FAMILY"/>
    <property type="match status" value="1"/>
</dbReference>
<dbReference type="Gene3D" id="1.10.10.10">
    <property type="entry name" value="Winged helix-like DNA-binding domain superfamily/Winged helix DNA-binding domain"/>
    <property type="match status" value="1"/>
</dbReference>
<comment type="caution">
    <text evidence="2">The sequence shown here is derived from an EMBL/GenBank/DDBJ whole genome shotgun (WGS) entry which is preliminary data.</text>
</comment>
<evidence type="ECO:0000313" key="2">
    <source>
        <dbReference type="EMBL" id="EAQ14777.1"/>
    </source>
</evidence>
<dbReference type="InterPro" id="IPR000835">
    <property type="entry name" value="HTH_MarR-typ"/>
</dbReference>
<name>A3VA36_9RHOB</name>
<dbReference type="EMBL" id="AAMT01000001">
    <property type="protein sequence ID" value="EAQ14777.1"/>
    <property type="molecule type" value="Genomic_DNA"/>
</dbReference>
<dbReference type="SMART" id="SM00347">
    <property type="entry name" value="HTH_MARR"/>
    <property type="match status" value="1"/>
</dbReference>
<dbReference type="GO" id="GO:0006950">
    <property type="term" value="P:response to stress"/>
    <property type="evidence" value="ECO:0007669"/>
    <property type="project" value="TreeGrafter"/>
</dbReference>
<dbReference type="HOGENOM" id="CLU_083287_27_5_5"/>
<reference evidence="2 3" key="1">
    <citation type="journal article" date="2010" name="J. Bacteriol.">
        <title>Genome sequences of Pelagibaca bermudensis HTCC2601T and Maritimibacter alkaliphilus HTCC2654T, the type strains of two marine Roseobacter genera.</title>
        <authorList>
            <person name="Thrash J.C."/>
            <person name="Cho J.C."/>
            <person name="Ferriera S."/>
            <person name="Johnson J."/>
            <person name="Vergin K.L."/>
            <person name="Giovannoni S.J."/>
        </authorList>
    </citation>
    <scope>NUCLEOTIDE SEQUENCE [LARGE SCALE GENOMIC DNA]</scope>
    <source>
        <strain evidence="2 3">HTCC2654</strain>
    </source>
</reference>
<gene>
    <name evidence="2" type="ORF">RB2654_19378</name>
</gene>
<dbReference type="eggNOG" id="COG1846">
    <property type="taxonomic scope" value="Bacteria"/>
</dbReference>
<dbReference type="GO" id="GO:0003700">
    <property type="term" value="F:DNA-binding transcription factor activity"/>
    <property type="evidence" value="ECO:0007669"/>
    <property type="project" value="InterPro"/>
</dbReference>
<dbReference type="RefSeq" id="WP_008334643.1">
    <property type="nucleotide sequence ID" value="NZ_CH902578.1"/>
</dbReference>